<dbReference type="PANTHER" id="PTHR11736">
    <property type="entry name" value="MELANOMA-ASSOCIATED ANTIGEN MAGE ANTIGEN"/>
    <property type="match status" value="1"/>
</dbReference>
<sequence length="370" mass="40986">MPPAPKRRRLMPEEDLQSQSETQGLEGAQAPRAMEEDASSSTSTCSSSFPSSFPSSSSSSSSSCYPLIPSTPEDISADDETSDPSQSAQIACSSPSVVASLPLGQSDEGSSNQKEENPSTLQALPDTESLPRSEIDEKVTNLVEFLLFKYQMKEPITKAEILENVLKNYEDHFPVMFSEASECMQLVFGLDVKELDPTGQSFVLVISLGLTYDGMLSDVHSMPKTGILIFILSIIFIEGYCTPEKVIWEALNMMGLYDGMEHFIYGEPRKLLTQDWVQENYLEYRQVPGSDPAQYEFLWGPRAHTEIRKMSLLKFLAEVNGSDPRSFPLWYEEALKDEEERAKAIIATTDDTTAMASASSSATTSFSYPE</sequence>
<dbReference type="GO" id="GO:0042826">
    <property type="term" value="F:histone deacetylase binding"/>
    <property type="evidence" value="ECO:0007669"/>
    <property type="project" value="TreeGrafter"/>
</dbReference>
<keyword evidence="4" id="KW-1185">Reference proteome</keyword>
<dbReference type="Gene3D" id="1.10.10.1210">
    <property type="entry name" value="MAGE homology domain, winged helix WH2 motif"/>
    <property type="match status" value="1"/>
</dbReference>
<evidence type="ECO:0000256" key="1">
    <source>
        <dbReference type="ARBA" id="ARBA00084104"/>
    </source>
</evidence>
<feature type="compositionally biased region" description="Polar residues" evidence="2">
    <location>
        <begin position="107"/>
        <end position="122"/>
    </location>
</feature>
<dbReference type="Proteomes" id="UP000504640">
    <property type="component" value="Unplaced"/>
</dbReference>
<evidence type="ECO:0000259" key="3">
    <source>
        <dbReference type="PROSITE" id="PS50838"/>
    </source>
</evidence>
<dbReference type="InterPro" id="IPR041898">
    <property type="entry name" value="MAGE_WH1"/>
</dbReference>
<dbReference type="FunFam" id="1.10.10.1200:FF:000002">
    <property type="entry name" value="MAGE family member A11"/>
    <property type="match status" value="1"/>
</dbReference>
<keyword evidence="1" id="KW-0825">Tumor antigen</keyword>
<dbReference type="InterPro" id="IPR021072">
    <property type="entry name" value="MAGE_N"/>
</dbReference>
<dbReference type="Pfam" id="PF12440">
    <property type="entry name" value="MAGE_N"/>
    <property type="match status" value="1"/>
</dbReference>
<dbReference type="GeneID" id="116540584"/>
<dbReference type="PROSITE" id="PS50838">
    <property type="entry name" value="MAGE"/>
    <property type="match status" value="1"/>
</dbReference>
<evidence type="ECO:0000256" key="2">
    <source>
        <dbReference type="SAM" id="MobiDB-lite"/>
    </source>
</evidence>
<dbReference type="GO" id="GO:0005634">
    <property type="term" value="C:nucleus"/>
    <property type="evidence" value="ECO:0007669"/>
    <property type="project" value="TreeGrafter"/>
</dbReference>
<dbReference type="AlphaFoldDB" id="A0A6J3GRC3"/>
<dbReference type="SMART" id="SM01392">
    <property type="entry name" value="MAGE_N"/>
    <property type="match status" value="1"/>
</dbReference>
<dbReference type="CTD" id="4109"/>
<reference evidence="5" key="1">
    <citation type="submission" date="2025-08" db="UniProtKB">
        <authorList>
            <consortium name="RefSeq"/>
        </authorList>
    </citation>
    <scope>IDENTIFICATION</scope>
    <source>
        <tissue evidence="5">Blood</tissue>
    </source>
</reference>
<evidence type="ECO:0000313" key="5">
    <source>
        <dbReference type="RefSeq" id="XP_032120027.1"/>
    </source>
</evidence>
<feature type="compositionally biased region" description="Polar residues" evidence="2">
    <location>
        <begin position="83"/>
        <end position="97"/>
    </location>
</feature>
<dbReference type="RefSeq" id="XP_032120027.1">
    <property type="nucleotide sequence ID" value="XM_032264136.1"/>
</dbReference>
<evidence type="ECO:0000313" key="4">
    <source>
        <dbReference type="Proteomes" id="UP000504640"/>
    </source>
</evidence>
<feature type="region of interest" description="Disordered" evidence="2">
    <location>
        <begin position="1"/>
        <end position="132"/>
    </location>
</feature>
<dbReference type="SMART" id="SM01373">
    <property type="entry name" value="MAGE"/>
    <property type="match status" value="1"/>
</dbReference>
<protein>
    <submittedName>
        <fullName evidence="5">Melanoma-associated antigen 10</fullName>
    </submittedName>
</protein>
<dbReference type="GO" id="GO:0000122">
    <property type="term" value="P:negative regulation of transcription by RNA polymerase II"/>
    <property type="evidence" value="ECO:0007669"/>
    <property type="project" value="TreeGrafter"/>
</dbReference>
<dbReference type="InterPro" id="IPR041899">
    <property type="entry name" value="MAGE_WH2"/>
</dbReference>
<dbReference type="Gene3D" id="1.10.10.1200">
    <property type="entry name" value="MAGE homology domain, winged helix WH1 motif"/>
    <property type="match status" value="1"/>
</dbReference>
<dbReference type="InterPro" id="IPR002190">
    <property type="entry name" value="MHD_dom"/>
</dbReference>
<feature type="domain" description="MAGE" evidence="3">
    <location>
        <begin position="135"/>
        <end position="334"/>
    </location>
</feature>
<dbReference type="PANTHER" id="PTHR11736:SF153">
    <property type="entry name" value="MELANOMA-ASSOCIATED ANTIGEN 10"/>
    <property type="match status" value="1"/>
</dbReference>
<dbReference type="Pfam" id="PF01454">
    <property type="entry name" value="MAGE"/>
    <property type="match status" value="1"/>
</dbReference>
<dbReference type="FunFam" id="1.10.10.1210:FF:000001">
    <property type="entry name" value="melanoma-associated antigen D1"/>
    <property type="match status" value="1"/>
</dbReference>
<accession>A0A6J3GRC3</accession>
<organism evidence="4 5">
    <name type="scientific">Sapajus apella</name>
    <name type="common">Brown-capped capuchin</name>
    <name type="synonym">Cebus apella</name>
    <dbReference type="NCBI Taxonomy" id="9515"/>
    <lineage>
        <taxon>Eukaryota</taxon>
        <taxon>Metazoa</taxon>
        <taxon>Chordata</taxon>
        <taxon>Craniata</taxon>
        <taxon>Vertebrata</taxon>
        <taxon>Euteleostomi</taxon>
        <taxon>Mammalia</taxon>
        <taxon>Eutheria</taxon>
        <taxon>Euarchontoglires</taxon>
        <taxon>Primates</taxon>
        <taxon>Haplorrhini</taxon>
        <taxon>Platyrrhini</taxon>
        <taxon>Cebidae</taxon>
        <taxon>Cebinae</taxon>
        <taxon>Sapajus</taxon>
    </lineage>
</organism>
<name>A0A6J3GRC3_SAPAP</name>
<proteinExistence type="predicted"/>
<gene>
    <name evidence="5" type="primary">MAGEA10</name>
</gene>
<dbReference type="InterPro" id="IPR037445">
    <property type="entry name" value="MAGE"/>
</dbReference>
<feature type="compositionally biased region" description="Low complexity" evidence="2">
    <location>
        <begin position="39"/>
        <end position="64"/>
    </location>
</feature>